<dbReference type="PROSITE" id="PS50850">
    <property type="entry name" value="MFS"/>
    <property type="match status" value="1"/>
</dbReference>
<feature type="transmembrane region" description="Helical" evidence="4">
    <location>
        <begin position="290"/>
        <end position="308"/>
    </location>
</feature>
<dbReference type="InterPro" id="IPR020846">
    <property type="entry name" value="MFS_dom"/>
</dbReference>
<name>A0AAW9RC99_9GAMM</name>
<reference evidence="6 7" key="1">
    <citation type="submission" date="2024-02" db="EMBL/GenBank/DDBJ databases">
        <title>A novel Wenzhouxiangellaceae bacterium, isolated from coastal sediments.</title>
        <authorList>
            <person name="Du Z.-J."/>
            <person name="Ye Y.-Q."/>
            <person name="Zhang X.-Y."/>
        </authorList>
    </citation>
    <scope>NUCLEOTIDE SEQUENCE [LARGE SCALE GENOMIC DNA]</scope>
    <source>
        <strain evidence="6 7">CH-27</strain>
    </source>
</reference>
<keyword evidence="1 4" id="KW-0812">Transmembrane</keyword>
<feature type="transmembrane region" description="Helical" evidence="4">
    <location>
        <begin position="377"/>
        <end position="396"/>
    </location>
</feature>
<dbReference type="GO" id="GO:0022857">
    <property type="term" value="F:transmembrane transporter activity"/>
    <property type="evidence" value="ECO:0007669"/>
    <property type="project" value="InterPro"/>
</dbReference>
<feature type="transmembrane region" description="Helical" evidence="4">
    <location>
        <begin position="144"/>
        <end position="167"/>
    </location>
</feature>
<organism evidence="6 7">
    <name type="scientific">Elongatibacter sediminis</name>
    <dbReference type="NCBI Taxonomy" id="3119006"/>
    <lineage>
        <taxon>Bacteria</taxon>
        <taxon>Pseudomonadati</taxon>
        <taxon>Pseudomonadota</taxon>
        <taxon>Gammaproteobacteria</taxon>
        <taxon>Chromatiales</taxon>
        <taxon>Wenzhouxiangellaceae</taxon>
        <taxon>Elongatibacter</taxon>
    </lineage>
</organism>
<feature type="transmembrane region" description="Helical" evidence="4">
    <location>
        <begin position="222"/>
        <end position="247"/>
    </location>
</feature>
<dbReference type="Proteomes" id="UP001359886">
    <property type="component" value="Unassembled WGS sequence"/>
</dbReference>
<feature type="transmembrane region" description="Helical" evidence="4">
    <location>
        <begin position="262"/>
        <end position="283"/>
    </location>
</feature>
<dbReference type="Gene3D" id="1.20.1250.20">
    <property type="entry name" value="MFS general substrate transporter like domains"/>
    <property type="match status" value="2"/>
</dbReference>
<proteinExistence type="predicted"/>
<dbReference type="RefSeq" id="WP_354694315.1">
    <property type="nucleotide sequence ID" value="NZ_JAZHOG010000003.1"/>
</dbReference>
<accession>A0AAW9RC99</accession>
<feature type="transmembrane region" description="Helical" evidence="4">
    <location>
        <begin position="20"/>
        <end position="39"/>
    </location>
</feature>
<gene>
    <name evidence="6" type="ORF">V3330_05105</name>
</gene>
<sequence length="402" mass="41963">MTSEQTSVTSAKHPIDRASVYLAAGLLSGIGALVSSTMPMVVGTMAEAFPFSESQLGDIMAVFNVTFTLIAIASLFFVRRINWKLAAVLGSGISVVTLFAVTLTDQYPSIMMLFALMGIGIGGLYALGMAVMGDSENPDRAFGIKLGLEALPSIILLFALPVLVIPYHGFTGMAYAMAATCLVIGLLSGLLPSRGVKNETAFAHPPAETGEAAHMASRSPTVLLTLSLSALTAGIIFFSGIIATWAFLEIMGTDKGLPADKVGVALALGLLSSAVGAFVAAWLGNRIGRILPLVAIIIVNVVSLYIIWQSTSLMSFTVGTVLFTFCVNYGLAYFFGLSAEVDLTGRFVVLSATTLSLGGVIGPALGGRLMEGPGFETVLACSAICSFVSLVIYMIVVRVTQT</sequence>
<evidence type="ECO:0000256" key="1">
    <source>
        <dbReference type="ARBA" id="ARBA00022692"/>
    </source>
</evidence>
<feature type="transmembrane region" description="Helical" evidence="4">
    <location>
        <begin position="110"/>
        <end position="132"/>
    </location>
</feature>
<keyword evidence="3 4" id="KW-0472">Membrane</keyword>
<evidence type="ECO:0000313" key="7">
    <source>
        <dbReference type="Proteomes" id="UP001359886"/>
    </source>
</evidence>
<evidence type="ECO:0000256" key="2">
    <source>
        <dbReference type="ARBA" id="ARBA00022989"/>
    </source>
</evidence>
<feature type="domain" description="Major facilitator superfamily (MFS) profile" evidence="5">
    <location>
        <begin position="17"/>
        <end position="401"/>
    </location>
</feature>
<dbReference type="EMBL" id="JAZHOG010000003">
    <property type="protein sequence ID" value="MEJ8566994.1"/>
    <property type="molecule type" value="Genomic_DNA"/>
</dbReference>
<dbReference type="InterPro" id="IPR036259">
    <property type="entry name" value="MFS_trans_sf"/>
</dbReference>
<keyword evidence="2 4" id="KW-1133">Transmembrane helix</keyword>
<evidence type="ECO:0000256" key="3">
    <source>
        <dbReference type="ARBA" id="ARBA00023136"/>
    </source>
</evidence>
<feature type="transmembrane region" description="Helical" evidence="4">
    <location>
        <begin position="173"/>
        <end position="191"/>
    </location>
</feature>
<dbReference type="Pfam" id="PF07690">
    <property type="entry name" value="MFS_1"/>
    <property type="match status" value="1"/>
</dbReference>
<keyword evidence="7" id="KW-1185">Reference proteome</keyword>
<feature type="transmembrane region" description="Helical" evidence="4">
    <location>
        <begin position="59"/>
        <end position="78"/>
    </location>
</feature>
<evidence type="ECO:0000313" key="6">
    <source>
        <dbReference type="EMBL" id="MEJ8566994.1"/>
    </source>
</evidence>
<feature type="transmembrane region" description="Helical" evidence="4">
    <location>
        <begin position="347"/>
        <end position="365"/>
    </location>
</feature>
<feature type="transmembrane region" description="Helical" evidence="4">
    <location>
        <begin position="314"/>
        <end position="335"/>
    </location>
</feature>
<dbReference type="AlphaFoldDB" id="A0AAW9RC99"/>
<dbReference type="SUPFAM" id="SSF103473">
    <property type="entry name" value="MFS general substrate transporter"/>
    <property type="match status" value="1"/>
</dbReference>
<comment type="caution">
    <text evidence="6">The sequence shown here is derived from an EMBL/GenBank/DDBJ whole genome shotgun (WGS) entry which is preliminary data.</text>
</comment>
<feature type="transmembrane region" description="Helical" evidence="4">
    <location>
        <begin position="85"/>
        <end position="104"/>
    </location>
</feature>
<evidence type="ECO:0000259" key="5">
    <source>
        <dbReference type="PROSITE" id="PS50850"/>
    </source>
</evidence>
<dbReference type="InterPro" id="IPR011701">
    <property type="entry name" value="MFS"/>
</dbReference>
<evidence type="ECO:0000256" key="4">
    <source>
        <dbReference type="SAM" id="Phobius"/>
    </source>
</evidence>
<protein>
    <submittedName>
        <fullName evidence="6">MFS transporter</fullName>
    </submittedName>
</protein>